<evidence type="ECO:0000313" key="2">
    <source>
        <dbReference type="EMBL" id="KAK0598290.1"/>
    </source>
</evidence>
<protein>
    <recommendedName>
        <fullName evidence="1">Retroviral polymerase SH3-like domain-containing protein</fullName>
    </recommendedName>
</protein>
<dbReference type="AlphaFoldDB" id="A0AA39SYJ9"/>
<evidence type="ECO:0000313" key="3">
    <source>
        <dbReference type="Proteomes" id="UP001168877"/>
    </source>
</evidence>
<dbReference type="InterPro" id="IPR057670">
    <property type="entry name" value="SH3_retrovirus"/>
</dbReference>
<name>A0AA39SYJ9_ACESA</name>
<dbReference type="Proteomes" id="UP001168877">
    <property type="component" value="Unassembled WGS sequence"/>
</dbReference>
<accession>A0AA39SYJ9</accession>
<gene>
    <name evidence="2" type="ORF">LWI29_033348</name>
</gene>
<dbReference type="PANTHER" id="PTHR42648">
    <property type="entry name" value="TRANSPOSASE, PUTATIVE-RELATED"/>
    <property type="match status" value="1"/>
</dbReference>
<reference evidence="2" key="2">
    <citation type="submission" date="2023-06" db="EMBL/GenBank/DDBJ databases">
        <authorList>
            <person name="Swenson N.G."/>
            <person name="Wegrzyn J.L."/>
            <person name="Mcevoy S.L."/>
        </authorList>
    </citation>
    <scope>NUCLEOTIDE SEQUENCE</scope>
    <source>
        <strain evidence="2">NS2018</strain>
        <tissue evidence="2">Leaf</tissue>
    </source>
</reference>
<dbReference type="Pfam" id="PF25597">
    <property type="entry name" value="SH3_retrovirus"/>
    <property type="match status" value="1"/>
</dbReference>
<evidence type="ECO:0000259" key="1">
    <source>
        <dbReference type="Pfam" id="PF25597"/>
    </source>
</evidence>
<organism evidence="2 3">
    <name type="scientific">Acer saccharum</name>
    <name type="common">Sugar maple</name>
    <dbReference type="NCBI Taxonomy" id="4024"/>
    <lineage>
        <taxon>Eukaryota</taxon>
        <taxon>Viridiplantae</taxon>
        <taxon>Streptophyta</taxon>
        <taxon>Embryophyta</taxon>
        <taxon>Tracheophyta</taxon>
        <taxon>Spermatophyta</taxon>
        <taxon>Magnoliopsida</taxon>
        <taxon>eudicotyledons</taxon>
        <taxon>Gunneridae</taxon>
        <taxon>Pentapetalae</taxon>
        <taxon>rosids</taxon>
        <taxon>malvids</taxon>
        <taxon>Sapindales</taxon>
        <taxon>Sapindaceae</taxon>
        <taxon>Hippocastanoideae</taxon>
        <taxon>Acereae</taxon>
        <taxon>Acer</taxon>
    </lineage>
</organism>
<comment type="caution">
    <text evidence="2">The sequence shown here is derived from an EMBL/GenBank/DDBJ whole genome shotgun (WGS) entry which is preliminary data.</text>
</comment>
<keyword evidence="3" id="KW-1185">Reference proteome</keyword>
<dbReference type="InterPro" id="IPR039537">
    <property type="entry name" value="Retrotran_Ty1/copia-like"/>
</dbReference>
<dbReference type="PANTHER" id="PTHR42648:SF28">
    <property type="entry name" value="TRANSPOSON-ENCODED PROTEIN WITH RIBONUCLEASE H-LIKE AND RETROVIRUS ZINC FINGER-LIKE DOMAINS"/>
    <property type="match status" value="1"/>
</dbReference>
<dbReference type="EMBL" id="JAUESC010000004">
    <property type="protein sequence ID" value="KAK0598290.1"/>
    <property type="molecule type" value="Genomic_DNA"/>
</dbReference>
<reference evidence="2" key="1">
    <citation type="journal article" date="2022" name="Plant J.">
        <title>Strategies of tolerance reflected in two North American maple genomes.</title>
        <authorList>
            <person name="McEvoy S.L."/>
            <person name="Sezen U.U."/>
            <person name="Trouern-Trend A."/>
            <person name="McMahon S.M."/>
            <person name="Schaberg P.G."/>
            <person name="Yang J."/>
            <person name="Wegrzyn J.L."/>
            <person name="Swenson N.G."/>
        </authorList>
    </citation>
    <scope>NUCLEOTIDE SEQUENCE</scope>
    <source>
        <strain evidence="2">NS2018</strain>
    </source>
</reference>
<feature type="domain" description="Retroviral polymerase SH3-like" evidence="1">
    <location>
        <begin position="53"/>
        <end position="113"/>
    </location>
</feature>
<proteinExistence type="predicted"/>
<sequence>MNWTSLEKVRCMLSNAGLGKEFWAESAIEGKTPIEVWFGKPANDYDSLHVFGSTAYFHVKESKLDPRAQKALYMGLTVGVKGYRLWCLDSKKIILSRDVTFDESIMLKQEKQKDSQVEKMNIGASQQVELEITSVDPVSH</sequence>